<keyword evidence="3" id="KW-1185">Reference proteome</keyword>
<organism evidence="2 3">
    <name type="scientific">Pseudocercospora musae</name>
    <dbReference type="NCBI Taxonomy" id="113226"/>
    <lineage>
        <taxon>Eukaryota</taxon>
        <taxon>Fungi</taxon>
        <taxon>Dikarya</taxon>
        <taxon>Ascomycota</taxon>
        <taxon>Pezizomycotina</taxon>
        <taxon>Dothideomycetes</taxon>
        <taxon>Dothideomycetidae</taxon>
        <taxon>Mycosphaerellales</taxon>
        <taxon>Mycosphaerellaceae</taxon>
        <taxon>Pseudocercospora</taxon>
    </lineage>
</organism>
<feature type="compositionally biased region" description="Basic and acidic residues" evidence="1">
    <location>
        <begin position="19"/>
        <end position="31"/>
    </location>
</feature>
<dbReference type="AlphaFoldDB" id="A0A139IDZ7"/>
<dbReference type="Gene3D" id="3.40.50.1820">
    <property type="entry name" value="alpha/beta hydrolase"/>
    <property type="match status" value="1"/>
</dbReference>
<dbReference type="InterPro" id="IPR029058">
    <property type="entry name" value="AB_hydrolase_fold"/>
</dbReference>
<evidence type="ECO:0000313" key="2">
    <source>
        <dbReference type="EMBL" id="KXT12836.1"/>
    </source>
</evidence>
<feature type="compositionally biased region" description="Basic residues" evidence="1">
    <location>
        <begin position="1"/>
        <end position="10"/>
    </location>
</feature>
<accession>A0A139IDZ7</accession>
<dbReference type="SUPFAM" id="SSF53474">
    <property type="entry name" value="alpha/beta-Hydrolases"/>
    <property type="match status" value="1"/>
</dbReference>
<comment type="caution">
    <text evidence="2">The sequence shown here is derived from an EMBL/GenBank/DDBJ whole genome shotgun (WGS) entry which is preliminary data.</text>
</comment>
<protein>
    <submittedName>
        <fullName evidence="2">Uncharacterized protein</fullName>
    </submittedName>
</protein>
<feature type="region of interest" description="Disordered" evidence="1">
    <location>
        <begin position="1"/>
        <end position="47"/>
    </location>
</feature>
<dbReference type="STRING" id="113226.A0A139IDZ7"/>
<proteinExistence type="predicted"/>
<evidence type="ECO:0000256" key="1">
    <source>
        <dbReference type="SAM" id="MobiDB-lite"/>
    </source>
</evidence>
<dbReference type="EMBL" id="LFZO01000138">
    <property type="protein sequence ID" value="KXT12836.1"/>
    <property type="molecule type" value="Genomic_DNA"/>
</dbReference>
<dbReference type="OrthoDB" id="433474at2759"/>
<reference evidence="2 3" key="1">
    <citation type="submission" date="2015-07" db="EMBL/GenBank/DDBJ databases">
        <title>Comparative genomics of the Sigatoka disease complex on banana suggests a link between parallel evolutionary changes in Pseudocercospora fijiensis and Pseudocercospora eumusae and increased virulence on the banana host.</title>
        <authorList>
            <person name="Chang T.-C."/>
            <person name="Salvucci A."/>
            <person name="Crous P.W."/>
            <person name="Stergiopoulos I."/>
        </authorList>
    </citation>
    <scope>NUCLEOTIDE SEQUENCE [LARGE SCALE GENOMIC DNA]</scope>
    <source>
        <strain evidence="2 3">CBS 116634</strain>
    </source>
</reference>
<evidence type="ECO:0000313" key="3">
    <source>
        <dbReference type="Proteomes" id="UP000073492"/>
    </source>
</evidence>
<dbReference type="Proteomes" id="UP000073492">
    <property type="component" value="Unassembled WGS sequence"/>
</dbReference>
<name>A0A139IDZ7_9PEZI</name>
<sequence>MYSGRRRRHCINAGSSSKDLARASHGVERQKAPGRLGDPSMELHQDPRANSKLVDILSKYCIDRDRAPSSLGTLRPYSTMEELGNSMVEAEMGSERLYETLPNEFPSDAIELLVVQETQKVPGPSGQSMKGFMAQVYAPEFCDRTNLLAWPFYATIEDLEGLPPHIISVDELSPPRDGCMASFRNFSAAGVRVSGHVNLGNAHAAGIIFRQALTDANKTAVKNIAVFAKAAQ</sequence>
<gene>
    <name evidence="2" type="ORF">AC579_7611</name>
</gene>